<keyword evidence="3" id="KW-1185">Reference proteome</keyword>
<dbReference type="EMBL" id="QGMI01000504">
    <property type="protein sequence ID" value="TVY39701.1"/>
    <property type="molecule type" value="Genomic_DNA"/>
</dbReference>
<sequence length="311" mass="35795">MTIDDCFENVDGLSWSGMNQPGVQALVEGSNVEGSFLINKYCLYGVSTRAPPQDNLIPGSAKQYSHIENRLQFECATGQGDIKRLHIDGTKHNMTSLQTFPLFGHLPYELRIKVYEFALSGPRIVPVRYNRQQKQYTSDAPPPVLLHVCAESRRKFTSIYERLRLSPNFESSIWVDFTRDTLFFDNLDCSPEGDLALDLARSPQSQKVLYCAIDAQLWEVLRVFRPETLGEVQIMRNLKTFALVLKHDYDRGLRQTRMMYDGRQTTQVEVGDTGSEIQHVQFNVDSIRWDLEHETDPKWEVAPPNVQMWIM</sequence>
<gene>
    <name evidence="2" type="ORF">LOCC1_G005391</name>
</gene>
<evidence type="ECO:0000313" key="2">
    <source>
        <dbReference type="EMBL" id="TVY39701.1"/>
    </source>
</evidence>
<dbReference type="PANTHER" id="PTHR35910">
    <property type="entry name" value="2EXR DOMAIN-CONTAINING PROTEIN"/>
    <property type="match status" value="1"/>
</dbReference>
<evidence type="ECO:0000313" key="3">
    <source>
        <dbReference type="Proteomes" id="UP000443090"/>
    </source>
</evidence>
<name>A0A8H8RRQ3_9HELO</name>
<dbReference type="Proteomes" id="UP000443090">
    <property type="component" value="Unassembled WGS sequence"/>
</dbReference>
<comment type="caution">
    <text evidence="2">The sequence shown here is derived from an EMBL/GenBank/DDBJ whole genome shotgun (WGS) entry which is preliminary data.</text>
</comment>
<protein>
    <recommendedName>
        <fullName evidence="1">2EXR domain-containing protein</fullName>
    </recommendedName>
</protein>
<dbReference type="PANTHER" id="PTHR35910:SF6">
    <property type="entry name" value="2EXR DOMAIN-CONTAINING PROTEIN"/>
    <property type="match status" value="1"/>
</dbReference>
<dbReference type="InterPro" id="IPR045518">
    <property type="entry name" value="2EXR"/>
</dbReference>
<evidence type="ECO:0000259" key="1">
    <source>
        <dbReference type="Pfam" id="PF20150"/>
    </source>
</evidence>
<feature type="domain" description="2EXR" evidence="1">
    <location>
        <begin position="100"/>
        <end position="182"/>
    </location>
</feature>
<dbReference type="AlphaFoldDB" id="A0A8H8RRQ3"/>
<organism evidence="2 3">
    <name type="scientific">Lachnellula occidentalis</name>
    <dbReference type="NCBI Taxonomy" id="215460"/>
    <lineage>
        <taxon>Eukaryota</taxon>
        <taxon>Fungi</taxon>
        <taxon>Dikarya</taxon>
        <taxon>Ascomycota</taxon>
        <taxon>Pezizomycotina</taxon>
        <taxon>Leotiomycetes</taxon>
        <taxon>Helotiales</taxon>
        <taxon>Lachnaceae</taxon>
        <taxon>Lachnellula</taxon>
    </lineage>
</organism>
<proteinExistence type="predicted"/>
<dbReference type="Pfam" id="PF20150">
    <property type="entry name" value="2EXR"/>
    <property type="match status" value="1"/>
</dbReference>
<dbReference type="OrthoDB" id="3513892at2759"/>
<reference evidence="2 3" key="1">
    <citation type="submission" date="2018-05" db="EMBL/GenBank/DDBJ databases">
        <title>Genome sequencing and assembly of the regulated plant pathogen Lachnellula willkommii and related sister species for the development of diagnostic species identification markers.</title>
        <authorList>
            <person name="Giroux E."/>
            <person name="Bilodeau G."/>
        </authorList>
    </citation>
    <scope>NUCLEOTIDE SEQUENCE [LARGE SCALE GENOMIC DNA]</scope>
    <source>
        <strain evidence="2 3">CBS 160.35</strain>
    </source>
</reference>
<accession>A0A8H8RRQ3</accession>